<keyword evidence="6 8" id="KW-1133">Transmembrane helix</keyword>
<dbReference type="InterPro" id="IPR038770">
    <property type="entry name" value="Na+/solute_symporter_sf"/>
</dbReference>
<dbReference type="Pfam" id="PF01758">
    <property type="entry name" value="SBF"/>
    <property type="match status" value="1"/>
</dbReference>
<evidence type="ECO:0000256" key="1">
    <source>
        <dbReference type="ARBA" id="ARBA00004651"/>
    </source>
</evidence>
<dbReference type="InterPro" id="IPR002657">
    <property type="entry name" value="BilAc:Na_symport/Acr3"/>
</dbReference>
<dbReference type="PANTHER" id="PTHR43057:SF1">
    <property type="entry name" value="ARSENICAL-RESISTANCE PROTEIN 3"/>
    <property type="match status" value="1"/>
</dbReference>
<evidence type="ECO:0000256" key="8">
    <source>
        <dbReference type="PIRNR" id="PIRNR005508"/>
    </source>
</evidence>
<comment type="caution">
    <text evidence="10">The sequence shown here is derived from an EMBL/GenBank/DDBJ whole genome shotgun (WGS) entry which is preliminary data.</text>
</comment>
<dbReference type="Proteomes" id="UP001597361">
    <property type="component" value="Unassembled WGS sequence"/>
</dbReference>
<sequence>MSTNKKEIGFFEKYLTVWVALCIGAGILIGHLAGEDITFLSDMEIYNVNIPIAILIWLMIYPMMLQIDFGSIKGVGKAPKGLILTLVINWLIKPFTMAFFAWIFFDKLYSAYIDPELAGEYIAGAILLGVAPCTAMVFVWSYLTDGDPNYTLVQVSVNDLIILVAFVPLVGLLLGITDITIPYGTLVASVLIFVVVPLVAGVITSKIMIRSKGEVWFKNEFLPKFKPVSIFALLLTLVLLFAFQGPNILNNPLIILLIAIPLIIQTYFIFFIAWFGGRKLKLPHAICSPAAMIGASNFFELAVAVAIALFGLQSPAALVTVVGVLVEVPIMLSLVALANRWRY</sequence>
<dbReference type="InterPro" id="IPR004706">
    <property type="entry name" value="Arsenical-R_Acr3"/>
</dbReference>
<gene>
    <name evidence="10" type="primary">arsB</name>
    <name evidence="10" type="ORF">ACFSKL_05835</name>
</gene>
<evidence type="ECO:0000256" key="7">
    <source>
        <dbReference type="ARBA" id="ARBA00023136"/>
    </source>
</evidence>
<keyword evidence="11" id="KW-1185">Reference proteome</keyword>
<evidence type="ECO:0000313" key="10">
    <source>
        <dbReference type="EMBL" id="MFD2034301.1"/>
    </source>
</evidence>
<feature type="transmembrane region" description="Helical" evidence="9">
    <location>
        <begin position="289"/>
        <end position="310"/>
    </location>
</feature>
<organism evidence="10 11">
    <name type="scientific">Belliella marina</name>
    <dbReference type="NCBI Taxonomy" id="1644146"/>
    <lineage>
        <taxon>Bacteria</taxon>
        <taxon>Pseudomonadati</taxon>
        <taxon>Bacteroidota</taxon>
        <taxon>Cytophagia</taxon>
        <taxon>Cytophagales</taxon>
        <taxon>Cyclobacteriaceae</taxon>
        <taxon>Belliella</taxon>
    </lineage>
</organism>
<dbReference type="RefSeq" id="WP_376884315.1">
    <property type="nucleotide sequence ID" value="NZ_JBHUHR010000015.1"/>
</dbReference>
<evidence type="ECO:0000256" key="2">
    <source>
        <dbReference type="ARBA" id="ARBA00010110"/>
    </source>
</evidence>
<reference evidence="11" key="1">
    <citation type="journal article" date="2019" name="Int. J. Syst. Evol. Microbiol.">
        <title>The Global Catalogue of Microorganisms (GCM) 10K type strain sequencing project: providing services to taxonomists for standard genome sequencing and annotation.</title>
        <authorList>
            <consortium name="The Broad Institute Genomics Platform"/>
            <consortium name="The Broad Institute Genome Sequencing Center for Infectious Disease"/>
            <person name="Wu L."/>
            <person name="Ma J."/>
        </authorList>
    </citation>
    <scope>NUCLEOTIDE SEQUENCE [LARGE SCALE GENOMIC DNA]</scope>
    <source>
        <strain evidence="11">CGMCC 1.15180</strain>
    </source>
</reference>
<feature type="transmembrane region" description="Helical" evidence="9">
    <location>
        <begin position="82"/>
        <end position="105"/>
    </location>
</feature>
<evidence type="ECO:0000256" key="9">
    <source>
        <dbReference type="SAM" id="Phobius"/>
    </source>
</evidence>
<proteinExistence type="inferred from homology"/>
<feature type="transmembrane region" description="Helical" evidence="9">
    <location>
        <begin position="14"/>
        <end position="33"/>
    </location>
</feature>
<evidence type="ECO:0000256" key="3">
    <source>
        <dbReference type="ARBA" id="ARBA00022448"/>
    </source>
</evidence>
<comment type="similarity">
    <text evidence="2 8">Belongs to the arsenical resistance-3 (ACR3) (TC 2.A.59) family.</text>
</comment>
<dbReference type="PIRSF" id="PIRSF005508">
    <property type="entry name" value="Acr3"/>
    <property type="match status" value="1"/>
</dbReference>
<dbReference type="PANTHER" id="PTHR43057">
    <property type="entry name" value="ARSENITE EFFLUX TRANSPORTER"/>
    <property type="match status" value="1"/>
</dbReference>
<feature type="transmembrane region" description="Helical" evidence="9">
    <location>
        <begin position="183"/>
        <end position="204"/>
    </location>
</feature>
<feature type="transmembrane region" description="Helical" evidence="9">
    <location>
        <begin position="155"/>
        <end position="177"/>
    </location>
</feature>
<protein>
    <submittedName>
        <fullName evidence="10">ACR3 family arsenite efflux transporter</fullName>
    </submittedName>
</protein>
<evidence type="ECO:0000313" key="11">
    <source>
        <dbReference type="Proteomes" id="UP001597361"/>
    </source>
</evidence>
<evidence type="ECO:0000256" key="5">
    <source>
        <dbReference type="ARBA" id="ARBA00022692"/>
    </source>
</evidence>
<keyword evidence="3 8" id="KW-0813">Transport</keyword>
<feature type="transmembrane region" description="Helical" evidence="9">
    <location>
        <begin position="121"/>
        <end position="143"/>
    </location>
</feature>
<dbReference type="EMBL" id="JBHUHR010000015">
    <property type="protein sequence ID" value="MFD2034301.1"/>
    <property type="molecule type" value="Genomic_DNA"/>
</dbReference>
<evidence type="ECO:0000256" key="6">
    <source>
        <dbReference type="ARBA" id="ARBA00022989"/>
    </source>
</evidence>
<keyword evidence="4 8" id="KW-1003">Cell membrane</keyword>
<feature type="transmembrane region" description="Helical" evidence="9">
    <location>
        <begin position="316"/>
        <end position="338"/>
    </location>
</feature>
<name>A0ABW4VKU5_9BACT</name>
<feature type="transmembrane region" description="Helical" evidence="9">
    <location>
        <begin position="225"/>
        <end position="243"/>
    </location>
</feature>
<comment type="subcellular location">
    <subcellularLocation>
        <location evidence="1 8">Cell membrane</location>
        <topology evidence="1 8">Multi-pass membrane protein</topology>
    </subcellularLocation>
</comment>
<dbReference type="Gene3D" id="1.20.1530.20">
    <property type="match status" value="1"/>
</dbReference>
<feature type="transmembrane region" description="Helical" evidence="9">
    <location>
        <begin position="255"/>
        <end position="277"/>
    </location>
</feature>
<keyword evidence="5 8" id="KW-0812">Transmembrane</keyword>
<evidence type="ECO:0000256" key="4">
    <source>
        <dbReference type="ARBA" id="ARBA00022475"/>
    </source>
</evidence>
<accession>A0ABW4VKU5</accession>
<keyword evidence="7 8" id="KW-0472">Membrane</keyword>
<dbReference type="NCBIfam" id="TIGR00832">
    <property type="entry name" value="acr3"/>
    <property type="match status" value="1"/>
</dbReference>
<feature type="transmembrane region" description="Helical" evidence="9">
    <location>
        <begin position="45"/>
        <end position="61"/>
    </location>
</feature>